<dbReference type="PATRIC" id="fig|1122241.3.peg.3163"/>
<dbReference type="GO" id="GO:0003677">
    <property type="term" value="F:DNA binding"/>
    <property type="evidence" value="ECO:0007669"/>
    <property type="project" value="UniProtKB-KW"/>
</dbReference>
<proteinExistence type="predicted"/>
<dbReference type="SUPFAM" id="SSF46785">
    <property type="entry name" value="Winged helix' DNA-binding domain"/>
    <property type="match status" value="1"/>
</dbReference>
<accession>A0A151ASR7</accession>
<keyword evidence="3" id="KW-0804">Transcription</keyword>
<dbReference type="CDD" id="cd07377">
    <property type="entry name" value="WHTH_GntR"/>
    <property type="match status" value="1"/>
</dbReference>
<dbReference type="Pfam" id="PF07729">
    <property type="entry name" value="FCD"/>
    <property type="match status" value="1"/>
</dbReference>
<reference evidence="5 6" key="1">
    <citation type="submission" date="2016-02" db="EMBL/GenBank/DDBJ databases">
        <title>Genome sequence of Moorella mulderi DSM 14980.</title>
        <authorList>
            <person name="Poehlein A."/>
            <person name="Daniel R."/>
        </authorList>
    </citation>
    <scope>NUCLEOTIDE SEQUENCE [LARGE SCALE GENOMIC DNA]</scope>
    <source>
        <strain evidence="5 6">DSM 14980</strain>
    </source>
</reference>
<dbReference type="InterPro" id="IPR036390">
    <property type="entry name" value="WH_DNA-bd_sf"/>
</dbReference>
<dbReference type="InterPro" id="IPR000524">
    <property type="entry name" value="Tscrpt_reg_HTH_GntR"/>
</dbReference>
<evidence type="ECO:0000256" key="1">
    <source>
        <dbReference type="ARBA" id="ARBA00023015"/>
    </source>
</evidence>
<dbReference type="SMART" id="SM00345">
    <property type="entry name" value="HTH_GNTR"/>
    <property type="match status" value="1"/>
</dbReference>
<evidence type="ECO:0000313" key="5">
    <source>
        <dbReference type="EMBL" id="KYH30689.1"/>
    </source>
</evidence>
<dbReference type="SUPFAM" id="SSF48008">
    <property type="entry name" value="GntR ligand-binding domain-like"/>
    <property type="match status" value="1"/>
</dbReference>
<dbReference type="InterPro" id="IPR036388">
    <property type="entry name" value="WH-like_DNA-bd_sf"/>
</dbReference>
<dbReference type="Gene3D" id="1.10.10.10">
    <property type="entry name" value="Winged helix-like DNA-binding domain superfamily/Winged helix DNA-binding domain"/>
    <property type="match status" value="1"/>
</dbReference>
<dbReference type="SMART" id="SM00895">
    <property type="entry name" value="FCD"/>
    <property type="match status" value="1"/>
</dbReference>
<dbReference type="Gene3D" id="1.20.120.530">
    <property type="entry name" value="GntR ligand-binding domain-like"/>
    <property type="match status" value="1"/>
</dbReference>
<feature type="domain" description="HTH gntR-type" evidence="4">
    <location>
        <begin position="13"/>
        <end position="80"/>
    </location>
</feature>
<dbReference type="AlphaFoldDB" id="A0A151ASR7"/>
<dbReference type="PANTHER" id="PTHR43537">
    <property type="entry name" value="TRANSCRIPTIONAL REGULATOR, GNTR FAMILY"/>
    <property type="match status" value="1"/>
</dbReference>
<dbReference type="RefSeq" id="WP_062286071.1">
    <property type="nucleotide sequence ID" value="NZ_LTBC01000023.1"/>
</dbReference>
<keyword evidence="2" id="KW-0238">DNA-binding</keyword>
<dbReference type="Proteomes" id="UP000075670">
    <property type="component" value="Unassembled WGS sequence"/>
</dbReference>
<protein>
    <submittedName>
        <fullName evidence="5">HTH-type transcriptional regulator LutR</fullName>
    </submittedName>
</protein>
<keyword evidence="1" id="KW-0805">Transcription regulation</keyword>
<evidence type="ECO:0000256" key="3">
    <source>
        <dbReference type="ARBA" id="ARBA00023163"/>
    </source>
</evidence>
<name>A0A151ASR7_9FIRM</name>
<evidence type="ECO:0000259" key="4">
    <source>
        <dbReference type="PROSITE" id="PS50949"/>
    </source>
</evidence>
<dbReference type="Pfam" id="PF00392">
    <property type="entry name" value="GntR"/>
    <property type="match status" value="1"/>
</dbReference>
<dbReference type="GO" id="GO:0003700">
    <property type="term" value="F:DNA-binding transcription factor activity"/>
    <property type="evidence" value="ECO:0007669"/>
    <property type="project" value="InterPro"/>
</dbReference>
<dbReference type="InterPro" id="IPR011711">
    <property type="entry name" value="GntR_C"/>
</dbReference>
<evidence type="ECO:0000256" key="2">
    <source>
        <dbReference type="ARBA" id="ARBA00023125"/>
    </source>
</evidence>
<dbReference type="PROSITE" id="PS50949">
    <property type="entry name" value="HTH_GNTR"/>
    <property type="match status" value="1"/>
</dbReference>
<organism evidence="5 6">
    <name type="scientific">Moorella mulderi DSM 14980</name>
    <dbReference type="NCBI Taxonomy" id="1122241"/>
    <lineage>
        <taxon>Bacteria</taxon>
        <taxon>Bacillati</taxon>
        <taxon>Bacillota</taxon>
        <taxon>Clostridia</taxon>
        <taxon>Neomoorellales</taxon>
        <taxon>Neomoorellaceae</taxon>
        <taxon>Neomoorella</taxon>
    </lineage>
</organism>
<dbReference type="PANTHER" id="PTHR43537:SF24">
    <property type="entry name" value="GLUCONATE OPERON TRANSCRIPTIONAL REPRESSOR"/>
    <property type="match status" value="1"/>
</dbReference>
<gene>
    <name evidence="5" type="primary">lutR_5</name>
    <name evidence="5" type="ORF">MOMUL_29710</name>
</gene>
<evidence type="ECO:0000313" key="6">
    <source>
        <dbReference type="Proteomes" id="UP000075670"/>
    </source>
</evidence>
<keyword evidence="6" id="KW-1185">Reference proteome</keyword>
<dbReference type="InterPro" id="IPR008920">
    <property type="entry name" value="TF_FadR/GntR_C"/>
</dbReference>
<dbReference type="OrthoDB" id="9781630at2"/>
<comment type="caution">
    <text evidence="5">The sequence shown here is derived from an EMBL/GenBank/DDBJ whole genome shotgun (WGS) entry which is preliminary data.</text>
</comment>
<sequence>MHDLLEEIKVPNYTLQNDVYVYLRNNILKGKLKPGERINETVISKKLSISKSPIREAMRKLEADGLITIKPRIGCFVIKLDAETAREIYEARQAIEGFAVRLLANKSNEELVEDLLEILKEYKETVENEDHVGRSEVDTKFHLRIVTAAGNSKLVKLFMTFRDQSLLLKNIASYLPGRQNQSLIEHQEIVKAIQNKDYSLAQEAIINHIEGLKKKVVEWFLQVESNQFGI</sequence>
<dbReference type="EMBL" id="LTBC01000023">
    <property type="protein sequence ID" value="KYH30689.1"/>
    <property type="molecule type" value="Genomic_DNA"/>
</dbReference>